<dbReference type="OrthoDB" id="6157510at2759"/>
<evidence type="ECO:0000313" key="3">
    <source>
        <dbReference type="RefSeq" id="XP_041445976.1"/>
    </source>
</evidence>
<feature type="transmembrane region" description="Helical" evidence="1">
    <location>
        <begin position="41"/>
        <end position="63"/>
    </location>
</feature>
<dbReference type="KEGG" id="xla:121402978"/>
<dbReference type="AlphaFoldDB" id="A0A8J1MWY5"/>
<keyword evidence="1" id="KW-0812">Transmembrane</keyword>
<dbReference type="Proteomes" id="UP000186698">
    <property type="component" value="Chromosome 4L"/>
</dbReference>
<evidence type="ECO:0000256" key="1">
    <source>
        <dbReference type="SAM" id="Phobius"/>
    </source>
</evidence>
<reference evidence="3" key="1">
    <citation type="submission" date="2025-08" db="UniProtKB">
        <authorList>
            <consortium name="RefSeq"/>
        </authorList>
    </citation>
    <scope>IDENTIFICATION</scope>
    <source>
        <strain evidence="3">J_2021</strain>
        <tissue evidence="3">Erythrocytes</tissue>
    </source>
</reference>
<dbReference type="GeneID" id="121402978"/>
<dbReference type="PANTHER" id="PTHR33444:SF2">
    <property type="entry name" value="MARVEL DOMAIN-CONTAINING PROTEIN"/>
    <property type="match status" value="1"/>
</dbReference>
<keyword evidence="2" id="KW-1185">Reference proteome</keyword>
<dbReference type="PANTHER" id="PTHR33444">
    <property type="entry name" value="SI:DKEY-19B23.12-RELATED"/>
    <property type="match status" value="1"/>
</dbReference>
<feature type="transmembrane region" description="Helical" evidence="1">
    <location>
        <begin position="12"/>
        <end position="29"/>
    </location>
</feature>
<organism evidence="2 3">
    <name type="scientific">Xenopus laevis</name>
    <name type="common">African clawed frog</name>
    <dbReference type="NCBI Taxonomy" id="8355"/>
    <lineage>
        <taxon>Eukaryota</taxon>
        <taxon>Metazoa</taxon>
        <taxon>Chordata</taxon>
        <taxon>Craniata</taxon>
        <taxon>Vertebrata</taxon>
        <taxon>Euteleostomi</taxon>
        <taxon>Amphibia</taxon>
        <taxon>Batrachia</taxon>
        <taxon>Anura</taxon>
        <taxon>Pipoidea</taxon>
        <taxon>Pipidae</taxon>
        <taxon>Xenopodinae</taxon>
        <taxon>Xenopus</taxon>
        <taxon>Xenopus</taxon>
    </lineage>
</organism>
<dbReference type="RefSeq" id="XP_041445976.1">
    <property type="nucleotide sequence ID" value="XM_041590042.1"/>
</dbReference>
<name>A0A8J1MWY5_XENLA</name>
<protein>
    <submittedName>
        <fullName evidence="3">Transmembrane protein 272-like</fullName>
    </submittedName>
</protein>
<feature type="transmembrane region" description="Helical" evidence="1">
    <location>
        <begin position="75"/>
        <end position="96"/>
    </location>
</feature>
<dbReference type="InterPro" id="IPR040350">
    <property type="entry name" value="TMEM272"/>
</dbReference>
<proteinExistence type="predicted"/>
<gene>
    <name evidence="3" type="primary">LOC121402978</name>
</gene>
<keyword evidence="1" id="KW-0472">Membrane</keyword>
<evidence type="ECO:0000313" key="2">
    <source>
        <dbReference type="Proteomes" id="UP000186698"/>
    </source>
</evidence>
<accession>A0A8J1MWY5</accession>
<sequence length="145" mass="16312">MDLSGGVQMFSVLLWTGLGISMIVMGVSYMNECLMQPKISIYLIVAGTSQIAAIILLPLKLVCQQLSEVLDGLLLFFRFCWLITGSIWIFPMYFLMYSVVCNSILYNFSFSIVIFQYIYIALFSVILVLGICFPGIKSLSKVFVI</sequence>
<keyword evidence="1" id="KW-1133">Transmembrane helix</keyword>
<feature type="transmembrane region" description="Helical" evidence="1">
    <location>
        <begin position="108"/>
        <end position="133"/>
    </location>
</feature>